<dbReference type="KEGG" id="ptn:PTRA_a2253"/>
<dbReference type="EMBL" id="CP011034">
    <property type="protein sequence ID" value="ALS33363.1"/>
    <property type="molecule type" value="Genomic_DNA"/>
</dbReference>
<evidence type="ECO:0000313" key="2">
    <source>
        <dbReference type="EMBL" id="ALS33363.1"/>
    </source>
</evidence>
<gene>
    <name evidence="2" type="ORF">PTRA_a2253</name>
</gene>
<name>A0A0U2NHG3_9GAMM</name>
<dbReference type="RefSeq" id="WP_058373626.1">
    <property type="nucleotide sequence ID" value="NZ_CP011034.1"/>
</dbReference>
<dbReference type="AlphaFoldDB" id="A0A0U2NHG3"/>
<proteinExistence type="predicted"/>
<dbReference type="PATRIC" id="fig|1315283.4.peg.1955"/>
<reference evidence="2 3" key="1">
    <citation type="submission" date="2015-03" db="EMBL/GenBank/DDBJ databases">
        <authorList>
            <person name="Murphy D."/>
        </authorList>
    </citation>
    <scope>NUCLEOTIDE SEQUENCE [LARGE SCALE GENOMIC DNA]</scope>
    <source>
        <strain evidence="2 3">KMM 520</strain>
    </source>
</reference>
<keyword evidence="1" id="KW-0732">Signal</keyword>
<evidence type="ECO:0000313" key="3">
    <source>
        <dbReference type="Proteomes" id="UP000065261"/>
    </source>
</evidence>
<sequence length="159" mass="18493">MIKLYCISIFLLLITLSFNSFSATSYYKCVTQEGTTFSQFPCDNDATVYKVNTTINQQVGPKVDYTKQLNELERESLLAGLQAELRSNQHKLAILDRKKDQADYKQQQRLNHILAKEDKKRIAADIAKKQKVINKNYKAQINMVKKRINKLQKKIDNYQ</sequence>
<dbReference type="Proteomes" id="UP000065261">
    <property type="component" value="Chromosome I"/>
</dbReference>
<evidence type="ECO:0008006" key="4">
    <source>
        <dbReference type="Google" id="ProtNLM"/>
    </source>
</evidence>
<accession>A0A0U2NHG3</accession>
<organism evidence="2">
    <name type="scientific">Pseudoalteromonas translucida KMM 520</name>
    <dbReference type="NCBI Taxonomy" id="1315283"/>
    <lineage>
        <taxon>Bacteria</taxon>
        <taxon>Pseudomonadati</taxon>
        <taxon>Pseudomonadota</taxon>
        <taxon>Gammaproteobacteria</taxon>
        <taxon>Alteromonadales</taxon>
        <taxon>Pseudoalteromonadaceae</taxon>
        <taxon>Pseudoalteromonas</taxon>
    </lineage>
</organism>
<protein>
    <recommendedName>
        <fullName evidence="4">DUF4124 domain-containing protein</fullName>
    </recommendedName>
</protein>
<feature type="signal peptide" evidence="1">
    <location>
        <begin position="1"/>
        <end position="22"/>
    </location>
</feature>
<evidence type="ECO:0000256" key="1">
    <source>
        <dbReference type="SAM" id="SignalP"/>
    </source>
</evidence>
<feature type="chain" id="PRO_5006831542" description="DUF4124 domain-containing protein" evidence="1">
    <location>
        <begin position="23"/>
        <end position="159"/>
    </location>
</feature>
<dbReference type="OrthoDB" id="6312994at2"/>